<keyword evidence="3" id="KW-1185">Reference proteome</keyword>
<dbReference type="AlphaFoldDB" id="A0AAE0BN88"/>
<protein>
    <submittedName>
        <fullName evidence="2">Uncharacterized protein</fullName>
    </submittedName>
</protein>
<feature type="compositionally biased region" description="Pro residues" evidence="1">
    <location>
        <begin position="196"/>
        <end position="205"/>
    </location>
</feature>
<feature type="region of interest" description="Disordered" evidence="1">
    <location>
        <begin position="262"/>
        <end position="324"/>
    </location>
</feature>
<sequence length="324" mass="33346">MATEAPVPPVMSEPGNALGLAPAEPAHECWCGHEGLAPGSPAACPLKALCITPALLAFAAGCIVRLGADCTAAACFPCCASLWAQYKVFQATNAAISFAEHVAMLDADGAKNVVKDQAANLVQDASCAVQCIMNYYWARKMNGLPYGQARSTILAPGGDISAGVAACMRWKRSTYAALALRLDKTFRDKFPLARPLAPPPPPPPAHGGGGRGGGGKTTVGSINALGKRRNAPPVGYMDIGGVCIYSCTAAFAQGRVPTLAPAPPAAPPPLSAWPPTAPPAPRAHSLQELGPPPQLDGVPQDVARMSVRLNTNFPSAHGRDPPPV</sequence>
<feature type="region of interest" description="Disordered" evidence="1">
    <location>
        <begin position="192"/>
        <end position="219"/>
    </location>
</feature>
<feature type="compositionally biased region" description="Pro residues" evidence="1">
    <location>
        <begin position="262"/>
        <end position="281"/>
    </location>
</feature>
<accession>A0AAE0BN88</accession>
<proteinExistence type="predicted"/>
<organism evidence="2 3">
    <name type="scientific">Cymbomonas tetramitiformis</name>
    <dbReference type="NCBI Taxonomy" id="36881"/>
    <lineage>
        <taxon>Eukaryota</taxon>
        <taxon>Viridiplantae</taxon>
        <taxon>Chlorophyta</taxon>
        <taxon>Pyramimonadophyceae</taxon>
        <taxon>Pyramimonadales</taxon>
        <taxon>Pyramimonadaceae</taxon>
        <taxon>Cymbomonas</taxon>
    </lineage>
</organism>
<name>A0AAE0BN88_9CHLO</name>
<evidence type="ECO:0000313" key="3">
    <source>
        <dbReference type="Proteomes" id="UP001190700"/>
    </source>
</evidence>
<dbReference type="EMBL" id="LGRX02034021">
    <property type="protein sequence ID" value="KAK3239129.1"/>
    <property type="molecule type" value="Genomic_DNA"/>
</dbReference>
<evidence type="ECO:0000256" key="1">
    <source>
        <dbReference type="SAM" id="MobiDB-lite"/>
    </source>
</evidence>
<dbReference type="Proteomes" id="UP001190700">
    <property type="component" value="Unassembled WGS sequence"/>
</dbReference>
<feature type="compositionally biased region" description="Gly residues" evidence="1">
    <location>
        <begin position="206"/>
        <end position="217"/>
    </location>
</feature>
<comment type="caution">
    <text evidence="2">The sequence shown here is derived from an EMBL/GenBank/DDBJ whole genome shotgun (WGS) entry which is preliminary data.</text>
</comment>
<gene>
    <name evidence="2" type="ORF">CYMTET_50929</name>
</gene>
<evidence type="ECO:0000313" key="2">
    <source>
        <dbReference type="EMBL" id="KAK3239129.1"/>
    </source>
</evidence>
<reference evidence="2 3" key="1">
    <citation type="journal article" date="2015" name="Genome Biol. Evol.">
        <title>Comparative Genomics of a Bacterivorous Green Alga Reveals Evolutionary Causalities and Consequences of Phago-Mixotrophic Mode of Nutrition.</title>
        <authorList>
            <person name="Burns J.A."/>
            <person name="Paasch A."/>
            <person name="Narechania A."/>
            <person name="Kim E."/>
        </authorList>
    </citation>
    <scope>NUCLEOTIDE SEQUENCE [LARGE SCALE GENOMIC DNA]</scope>
    <source>
        <strain evidence="2 3">PLY_AMNH</strain>
    </source>
</reference>